<dbReference type="Gene3D" id="2.40.110.10">
    <property type="entry name" value="Butyryl-CoA Dehydrogenase, subunit A, domain 2"/>
    <property type="match status" value="1"/>
</dbReference>
<name>A0A2K3USM2_9DEIO</name>
<comment type="caution">
    <text evidence="3">The sequence shown here is derived from an EMBL/GenBank/DDBJ whole genome shotgun (WGS) entry which is preliminary data.</text>
</comment>
<feature type="region of interest" description="Disordered" evidence="1">
    <location>
        <begin position="1"/>
        <end position="43"/>
    </location>
</feature>
<dbReference type="GO" id="GO:0003995">
    <property type="term" value="F:acyl-CoA dehydrogenase activity"/>
    <property type="evidence" value="ECO:0007669"/>
    <property type="project" value="TreeGrafter"/>
</dbReference>
<dbReference type="InterPro" id="IPR013786">
    <property type="entry name" value="AcylCoA_DH/ox_N"/>
</dbReference>
<keyword evidence="4" id="KW-1185">Reference proteome</keyword>
<dbReference type="AlphaFoldDB" id="A0A2K3USM2"/>
<dbReference type="InterPro" id="IPR037069">
    <property type="entry name" value="AcylCoA_DH/ox_N_sf"/>
</dbReference>
<keyword evidence="3" id="KW-0808">Transferase</keyword>
<evidence type="ECO:0000259" key="2">
    <source>
        <dbReference type="Pfam" id="PF02771"/>
    </source>
</evidence>
<reference evidence="3 4" key="1">
    <citation type="submission" date="2018-01" db="EMBL/GenBank/DDBJ databases">
        <title>Deinococcus koreensis sp. nov., a radiation-resistant bacterium isolated from river water.</title>
        <authorList>
            <person name="Choi A."/>
        </authorList>
    </citation>
    <scope>NUCLEOTIDE SEQUENCE [LARGE SCALE GENOMIC DNA]</scope>
    <source>
        <strain evidence="3 4">SJW1-2</strain>
    </source>
</reference>
<dbReference type="RefSeq" id="WP_103314032.1">
    <property type="nucleotide sequence ID" value="NZ_PPPD01000003.1"/>
</dbReference>
<dbReference type="SUPFAM" id="SSF51445">
    <property type="entry name" value="(Trans)glycosidases"/>
    <property type="match status" value="1"/>
</dbReference>
<feature type="domain" description="Acyl-CoA dehydrogenase/oxidase N-terminal" evidence="2">
    <location>
        <begin position="432"/>
        <end position="536"/>
    </location>
</feature>
<dbReference type="InterPro" id="IPR017853">
    <property type="entry name" value="GH"/>
</dbReference>
<dbReference type="PANTHER" id="PTHR43884">
    <property type="entry name" value="ACYL-COA DEHYDROGENASE"/>
    <property type="match status" value="1"/>
</dbReference>
<dbReference type="Gene3D" id="1.10.540.10">
    <property type="entry name" value="Acyl-CoA dehydrogenase/oxidase, N-terminal domain"/>
    <property type="match status" value="1"/>
</dbReference>
<dbReference type="Gene3D" id="3.20.20.80">
    <property type="entry name" value="Glycosidases"/>
    <property type="match status" value="1"/>
</dbReference>
<protein>
    <submittedName>
        <fullName evidence="3">Glycosyl transferase family 1</fullName>
    </submittedName>
</protein>
<dbReference type="OrthoDB" id="9816564at2"/>
<accession>A0A2K3USM2</accession>
<dbReference type="InterPro" id="IPR046373">
    <property type="entry name" value="Acyl-CoA_Oxase/DH_mid-dom_sf"/>
</dbReference>
<dbReference type="Gene3D" id="1.20.140.10">
    <property type="entry name" value="Butyryl-CoA Dehydrogenase, subunit A, domain 3"/>
    <property type="match status" value="1"/>
</dbReference>
<feature type="compositionally biased region" description="Low complexity" evidence="1">
    <location>
        <begin position="27"/>
        <end position="41"/>
    </location>
</feature>
<dbReference type="GO" id="GO:0016740">
    <property type="term" value="F:transferase activity"/>
    <property type="evidence" value="ECO:0007669"/>
    <property type="project" value="UniProtKB-KW"/>
</dbReference>
<evidence type="ECO:0000256" key="1">
    <source>
        <dbReference type="SAM" id="MobiDB-lite"/>
    </source>
</evidence>
<dbReference type="GO" id="GO:0050660">
    <property type="term" value="F:flavin adenine dinucleotide binding"/>
    <property type="evidence" value="ECO:0007669"/>
    <property type="project" value="InterPro"/>
</dbReference>
<dbReference type="Pfam" id="PF02771">
    <property type="entry name" value="Acyl-CoA_dh_N"/>
    <property type="match status" value="1"/>
</dbReference>
<dbReference type="SUPFAM" id="SSF56645">
    <property type="entry name" value="Acyl-CoA dehydrogenase NM domain-like"/>
    <property type="match status" value="1"/>
</dbReference>
<organism evidence="3 4">
    <name type="scientific">Deinococcus koreensis</name>
    <dbReference type="NCBI Taxonomy" id="2054903"/>
    <lineage>
        <taxon>Bacteria</taxon>
        <taxon>Thermotogati</taxon>
        <taxon>Deinococcota</taxon>
        <taxon>Deinococci</taxon>
        <taxon>Deinococcales</taxon>
        <taxon>Deinococcaceae</taxon>
        <taxon>Deinococcus</taxon>
    </lineage>
</organism>
<evidence type="ECO:0000313" key="3">
    <source>
        <dbReference type="EMBL" id="PNY79518.1"/>
    </source>
</evidence>
<dbReference type="EMBL" id="PPPD01000003">
    <property type="protein sequence ID" value="PNY79518.1"/>
    <property type="molecule type" value="Genomic_DNA"/>
</dbReference>
<dbReference type="InterPro" id="IPR009100">
    <property type="entry name" value="AcylCoA_DH/oxidase_NM_dom_sf"/>
</dbReference>
<evidence type="ECO:0000313" key="4">
    <source>
        <dbReference type="Proteomes" id="UP000236379"/>
    </source>
</evidence>
<proteinExistence type="predicted"/>
<sequence>MAGVEQTEPVEGNQPWAAKPAAPAELPQVGAEPAAAAEAEVQPPPPAFSSFVLGGFECSTHRRPSGRRIDIIDATAHDRLARQDYERLRASGLGGARDGLRWHLIETAPGHYDFRSAQLQVEAARGSGLTVIWDLLHYGVPDHVDVFAPDFPQTFAAFAHAATTWLRAHTQGELWLCPVNEISFFAWGGGDVGYLPPFARGRGPTLKANLVRAAIAAMDAARAVDPAVRFVHAEPLIQVTPHPERPDEAHHARIVHDSQYEALDMLMGRVRPELGGAPHYVDVVGVNYYPYNQWRHHGDHGQREVLPLGHPDARPLASLLGEVYARFGRPLLIAETGTEDEARAPWFEEVATQALRAARAGVPVLGVCLYPVVNHPGWDDDRHCHNGLWDYPDELGHRAAYGPLADAVTRVLRAAARAEGEPAEEVAPTPPDARTALDSARARFRQALETIEAEADARGADGAFPAASFAALRDAGLLTVTLPPPDGGDGLAGPGLLELLRSVGRASLSVGRVYEGHLNALELIARYGTPEQRTQAAQDAGHGELFGVWNTEEAPGVALVSRPDGGWTLSGAKAFTSGAGFVGRALVPAELPGGQGRTMVLLRGPVPPERFDPAFWTPLGMRATLSLRADLTGLPVEPGDLIGPPGAYYAQPEFGGGALRFLAVQLGGADALLEAGCSALRQIGRAGDDVQRLRFAELAAGLEAAWQTVLQGGRLLAQSRLAHLQREPSQGSEATLAYIHLARMVTEDACLRCAEGIERAVGARGLLQPGITRRLLDLRMYLRQPAPDAARLALGRHVLEGPGWPDAGWSLTGDTL</sequence>
<gene>
    <name evidence="3" type="ORF">CVO96_19010</name>
</gene>
<dbReference type="PANTHER" id="PTHR43884:SF12">
    <property type="entry name" value="ISOVALERYL-COA DEHYDROGENASE, MITOCHONDRIAL-RELATED"/>
    <property type="match status" value="1"/>
</dbReference>
<dbReference type="Proteomes" id="UP000236379">
    <property type="component" value="Unassembled WGS sequence"/>
</dbReference>